<dbReference type="InterPro" id="IPR037229">
    <property type="entry name" value="Ribosomal_bL35_sf"/>
</dbReference>
<dbReference type="GO" id="GO:0003735">
    <property type="term" value="F:structural constituent of ribosome"/>
    <property type="evidence" value="ECO:0007669"/>
    <property type="project" value="InterPro"/>
</dbReference>
<accession>A0A9P3PLY6</accession>
<dbReference type="AlphaFoldDB" id="A0A9P3PLY6"/>
<dbReference type="GO" id="GO:0015934">
    <property type="term" value="C:large ribosomal subunit"/>
    <property type="evidence" value="ECO:0007669"/>
    <property type="project" value="TreeGrafter"/>
</dbReference>
<evidence type="ECO:0000256" key="2">
    <source>
        <dbReference type="ARBA" id="ARBA00022980"/>
    </source>
</evidence>
<dbReference type="PANTHER" id="PTHR33343:SF1">
    <property type="entry name" value="LARGE RIBOSOMAL SUBUNIT PROTEIN BL35M"/>
    <property type="match status" value="1"/>
</dbReference>
<dbReference type="InterPro" id="IPR021137">
    <property type="entry name" value="Ribosomal_bL35-like"/>
</dbReference>
<dbReference type="EMBL" id="BRPK01000005">
    <property type="protein sequence ID" value="GLB38345.1"/>
    <property type="molecule type" value="Genomic_DNA"/>
</dbReference>
<reference evidence="5" key="1">
    <citation type="submission" date="2022-07" db="EMBL/GenBank/DDBJ databases">
        <title>The genome of Lyophyllum shimeji provides insight into the initial evolution of ectomycorrhizal fungal genome.</title>
        <authorList>
            <person name="Kobayashi Y."/>
            <person name="Shibata T."/>
            <person name="Hirakawa H."/>
            <person name="Shigenobu S."/>
            <person name="Nishiyama T."/>
            <person name="Yamada A."/>
            <person name="Hasebe M."/>
            <person name="Kawaguchi M."/>
        </authorList>
    </citation>
    <scope>NUCLEOTIDE SEQUENCE</scope>
    <source>
        <strain evidence="5">AT787</strain>
    </source>
</reference>
<evidence type="ECO:0000256" key="1">
    <source>
        <dbReference type="ARBA" id="ARBA00006598"/>
    </source>
</evidence>
<dbReference type="Proteomes" id="UP001063166">
    <property type="component" value="Unassembled WGS sequence"/>
</dbReference>
<keyword evidence="3 4" id="KW-0687">Ribonucleoprotein</keyword>
<evidence type="ECO:0000313" key="5">
    <source>
        <dbReference type="EMBL" id="GLB38345.1"/>
    </source>
</evidence>
<organism evidence="5 6">
    <name type="scientific">Lyophyllum shimeji</name>
    <name type="common">Hon-shimeji</name>
    <name type="synonym">Tricholoma shimeji</name>
    <dbReference type="NCBI Taxonomy" id="47721"/>
    <lineage>
        <taxon>Eukaryota</taxon>
        <taxon>Fungi</taxon>
        <taxon>Dikarya</taxon>
        <taxon>Basidiomycota</taxon>
        <taxon>Agaricomycotina</taxon>
        <taxon>Agaricomycetes</taxon>
        <taxon>Agaricomycetidae</taxon>
        <taxon>Agaricales</taxon>
        <taxon>Tricholomatineae</taxon>
        <taxon>Lyophyllaceae</taxon>
        <taxon>Lyophyllum</taxon>
    </lineage>
</organism>
<evidence type="ECO:0000256" key="3">
    <source>
        <dbReference type="ARBA" id="ARBA00023274"/>
    </source>
</evidence>
<dbReference type="Gene3D" id="4.10.410.60">
    <property type="match status" value="1"/>
</dbReference>
<gene>
    <name evidence="5" type="ORF">LshimejAT787_0502100</name>
</gene>
<comment type="similarity">
    <text evidence="1 4">Belongs to the bacterial ribosomal protein bL35 family.</text>
</comment>
<dbReference type="PRINTS" id="PR00064">
    <property type="entry name" value="RIBOSOMALL35"/>
</dbReference>
<dbReference type="GO" id="GO:0006412">
    <property type="term" value="P:translation"/>
    <property type="evidence" value="ECO:0007669"/>
    <property type="project" value="InterPro"/>
</dbReference>
<sequence>MYLGRLLPTALSWSPSSSVIVNRLFSTTSVAQAGYKLKSHSGAKKRWRSLADGTTFKRGKAFRSHLNVTKSPARINRLGQTAYATPTQAVKLKKSLLPYGSN</sequence>
<name>A0A9P3PLY6_LYOSH</name>
<dbReference type="InterPro" id="IPR001706">
    <property type="entry name" value="Ribosomal_bL35"/>
</dbReference>
<evidence type="ECO:0000256" key="4">
    <source>
        <dbReference type="RuleBase" id="RU000568"/>
    </source>
</evidence>
<comment type="caution">
    <text evidence="5">The sequence shown here is derived from an EMBL/GenBank/DDBJ whole genome shotgun (WGS) entry which is preliminary data.</text>
</comment>
<dbReference type="SUPFAM" id="SSF143034">
    <property type="entry name" value="L35p-like"/>
    <property type="match status" value="1"/>
</dbReference>
<protein>
    <recommendedName>
        <fullName evidence="4">50S ribosomal protein L35</fullName>
    </recommendedName>
</protein>
<dbReference type="Pfam" id="PF01632">
    <property type="entry name" value="Ribosomal_L35p"/>
    <property type="match status" value="1"/>
</dbReference>
<dbReference type="PANTHER" id="PTHR33343">
    <property type="entry name" value="54S RIBOSOMAL PROTEIN BL35M"/>
    <property type="match status" value="1"/>
</dbReference>
<keyword evidence="2 4" id="KW-0689">Ribosomal protein</keyword>
<proteinExistence type="inferred from homology"/>
<evidence type="ECO:0000313" key="6">
    <source>
        <dbReference type="Proteomes" id="UP001063166"/>
    </source>
</evidence>
<keyword evidence="6" id="KW-1185">Reference proteome</keyword>
<dbReference type="OrthoDB" id="162638at2759"/>